<keyword evidence="3" id="KW-1185">Reference proteome</keyword>
<dbReference type="Proteomes" id="UP000596742">
    <property type="component" value="Unassembled WGS sequence"/>
</dbReference>
<feature type="transmembrane region" description="Helical" evidence="1">
    <location>
        <begin position="35"/>
        <end position="54"/>
    </location>
</feature>
<dbReference type="EC" id="3.6.3.-" evidence="2"/>
<dbReference type="SUPFAM" id="SSF81665">
    <property type="entry name" value="Calcium ATPase, transmembrane domain M"/>
    <property type="match status" value="1"/>
</dbReference>
<keyword evidence="1" id="KW-1133">Transmembrane helix</keyword>
<gene>
    <name evidence="2" type="ORF">MGAL_10B054310</name>
</gene>
<accession>A0A8B6FAN4</accession>
<feature type="transmembrane region" description="Helical" evidence="1">
    <location>
        <begin position="74"/>
        <end position="97"/>
    </location>
</feature>
<protein>
    <submittedName>
        <fullName evidence="2">Cation-transporting ATPase 13A3/4/5</fullName>
        <ecNumber evidence="2">3.6.3.-</ecNumber>
    </submittedName>
</protein>
<comment type="caution">
    <text evidence="2">The sequence shown here is derived from an EMBL/GenBank/DDBJ whole genome shotgun (WGS) entry which is preliminary data.</text>
</comment>
<organism evidence="2 3">
    <name type="scientific">Mytilus galloprovincialis</name>
    <name type="common">Mediterranean mussel</name>
    <dbReference type="NCBI Taxonomy" id="29158"/>
    <lineage>
        <taxon>Eukaryota</taxon>
        <taxon>Metazoa</taxon>
        <taxon>Spiralia</taxon>
        <taxon>Lophotrochozoa</taxon>
        <taxon>Mollusca</taxon>
        <taxon>Bivalvia</taxon>
        <taxon>Autobranchia</taxon>
        <taxon>Pteriomorphia</taxon>
        <taxon>Mytilida</taxon>
        <taxon>Mytiloidea</taxon>
        <taxon>Mytilidae</taxon>
        <taxon>Mytilinae</taxon>
        <taxon>Mytilus</taxon>
    </lineage>
</organism>
<dbReference type="InterPro" id="IPR023298">
    <property type="entry name" value="ATPase_P-typ_TM_dom_sf"/>
</dbReference>
<evidence type="ECO:0000313" key="3">
    <source>
        <dbReference type="Proteomes" id="UP000596742"/>
    </source>
</evidence>
<dbReference type="AlphaFoldDB" id="A0A8B6FAN4"/>
<reference evidence="2" key="1">
    <citation type="submission" date="2018-11" db="EMBL/GenBank/DDBJ databases">
        <authorList>
            <person name="Alioto T."/>
            <person name="Alioto T."/>
        </authorList>
    </citation>
    <scope>NUCLEOTIDE SEQUENCE</scope>
</reference>
<name>A0A8B6FAN4_MYTGA</name>
<proteinExistence type="predicted"/>
<evidence type="ECO:0000313" key="2">
    <source>
        <dbReference type="EMBL" id="VDI46106.1"/>
    </source>
</evidence>
<keyword evidence="1" id="KW-0472">Membrane</keyword>
<dbReference type="EMBL" id="UYJE01006450">
    <property type="protein sequence ID" value="VDI46106.1"/>
    <property type="molecule type" value="Genomic_DNA"/>
</dbReference>
<keyword evidence="2" id="KW-0378">Hydrolase</keyword>
<dbReference type="GO" id="GO:0016787">
    <property type="term" value="F:hydrolase activity"/>
    <property type="evidence" value="ECO:0007669"/>
    <property type="project" value="UniProtKB-KW"/>
</dbReference>
<evidence type="ECO:0000256" key="1">
    <source>
        <dbReference type="SAM" id="Phobius"/>
    </source>
</evidence>
<keyword evidence="1" id="KW-0812">Transmembrane</keyword>
<feature type="transmembrane region" description="Helical" evidence="1">
    <location>
        <begin position="6"/>
        <end position="23"/>
    </location>
</feature>
<sequence length="162" mass="18837">MGDHYNISHLFLSVYNSGILFLTRSPFRKPIYTNLPYLITLMLLFSFSTFLLLLPQRPLLNFFSVMPLDEKPFMFRLFLFLFPVIHFILCGIFEYAITDNKITKKLIHKIKPEKLGPLHQKSVLKELELSDWPPVGQVTYSEEEDVLMQNIPALALTSNSIN</sequence>